<dbReference type="PROSITE" id="PS51214">
    <property type="entry name" value="IBB"/>
    <property type="match status" value="1"/>
</dbReference>
<keyword evidence="2 6" id="KW-0813">Transport</keyword>
<evidence type="ECO:0000256" key="8">
    <source>
        <dbReference type="SAM" id="MobiDB-lite"/>
    </source>
</evidence>
<evidence type="ECO:0000256" key="3">
    <source>
        <dbReference type="ARBA" id="ARBA00022737"/>
    </source>
</evidence>
<dbReference type="Pfam" id="PF16186">
    <property type="entry name" value="Arm_3"/>
    <property type="match status" value="1"/>
</dbReference>
<evidence type="ECO:0000256" key="2">
    <source>
        <dbReference type="ARBA" id="ARBA00022448"/>
    </source>
</evidence>
<dbReference type="GO" id="GO:0005634">
    <property type="term" value="C:nucleus"/>
    <property type="evidence" value="ECO:0007669"/>
    <property type="project" value="UniProtKB-ARBA"/>
</dbReference>
<feature type="compositionally biased region" description="Basic and acidic residues" evidence="8">
    <location>
        <begin position="20"/>
        <end position="41"/>
    </location>
</feature>
<feature type="repeat" description="ARM" evidence="7">
    <location>
        <begin position="124"/>
        <end position="166"/>
    </location>
</feature>
<dbReference type="Gene3D" id="1.25.10.10">
    <property type="entry name" value="Leucine-rich Repeat Variant"/>
    <property type="match status" value="1"/>
</dbReference>
<organism evidence="10 11">
    <name type="scientific">Aspergillus aculeatus (strain ATCC 16872 / CBS 172.66 / WB 5094)</name>
    <dbReference type="NCBI Taxonomy" id="690307"/>
    <lineage>
        <taxon>Eukaryota</taxon>
        <taxon>Fungi</taxon>
        <taxon>Dikarya</taxon>
        <taxon>Ascomycota</taxon>
        <taxon>Pezizomycotina</taxon>
        <taxon>Eurotiomycetes</taxon>
        <taxon>Eurotiomycetidae</taxon>
        <taxon>Eurotiales</taxon>
        <taxon>Aspergillaceae</taxon>
        <taxon>Aspergillus</taxon>
        <taxon>Aspergillus subgen. Circumdati</taxon>
    </lineage>
</organism>
<keyword evidence="3" id="KW-0677">Repeat</keyword>
<evidence type="ECO:0000256" key="4">
    <source>
        <dbReference type="ARBA" id="ARBA00022927"/>
    </source>
</evidence>
<dbReference type="InterPro" id="IPR002652">
    <property type="entry name" value="Importin-a_IBB"/>
</dbReference>
<dbReference type="InterPro" id="IPR016024">
    <property type="entry name" value="ARM-type_fold"/>
</dbReference>
<dbReference type="FunFam" id="1.20.5.690:FF:000003">
    <property type="entry name" value="Importin subunit alpha"/>
    <property type="match status" value="1"/>
</dbReference>
<dbReference type="RefSeq" id="XP_020053456.1">
    <property type="nucleotide sequence ID" value="XM_020196690.1"/>
</dbReference>
<proteinExistence type="inferred from homology"/>
<dbReference type="VEuPathDB" id="FungiDB:ASPACDRAFT_123905"/>
<dbReference type="Pfam" id="PF00514">
    <property type="entry name" value="Arm"/>
    <property type="match status" value="8"/>
</dbReference>
<keyword evidence="4 6" id="KW-0653">Protein transport</keyword>
<dbReference type="SUPFAM" id="SSF48371">
    <property type="entry name" value="ARM repeat"/>
    <property type="match status" value="1"/>
</dbReference>
<protein>
    <recommendedName>
        <fullName evidence="5 6">Importin subunit alpha</fullName>
    </recommendedName>
</protein>
<evidence type="ECO:0000313" key="11">
    <source>
        <dbReference type="Proteomes" id="UP000184546"/>
    </source>
</evidence>
<dbReference type="SMART" id="SM00185">
    <property type="entry name" value="ARM"/>
    <property type="match status" value="8"/>
</dbReference>
<dbReference type="InterPro" id="IPR036975">
    <property type="entry name" value="Importin-a_IBB_sf"/>
</dbReference>
<dbReference type="STRING" id="690307.A0A1L9WLS7"/>
<feature type="region of interest" description="Disordered" evidence="8">
    <location>
        <begin position="1"/>
        <end position="41"/>
    </location>
</feature>
<dbReference type="OMA" id="EMIQMLY"/>
<dbReference type="InterPro" id="IPR000225">
    <property type="entry name" value="Armadillo"/>
</dbReference>
<dbReference type="PIRSF" id="PIRSF005673">
    <property type="entry name" value="Importin_alpha"/>
    <property type="match status" value="1"/>
</dbReference>
<feature type="repeat" description="ARM" evidence="7">
    <location>
        <begin position="166"/>
        <end position="208"/>
    </location>
</feature>
<feature type="compositionally biased region" description="Basic and acidic residues" evidence="8">
    <location>
        <begin position="1"/>
        <end position="11"/>
    </location>
</feature>
<comment type="similarity">
    <text evidence="1 6">Belongs to the importin alpha family.</text>
</comment>
<evidence type="ECO:0000313" key="10">
    <source>
        <dbReference type="EMBL" id="OJJ97116.1"/>
    </source>
</evidence>
<dbReference type="FunFam" id="1.25.10.10:FF:000021">
    <property type="entry name" value="Importin subunit alpha"/>
    <property type="match status" value="1"/>
</dbReference>
<dbReference type="EMBL" id="KV878983">
    <property type="protein sequence ID" value="OJJ97116.1"/>
    <property type="molecule type" value="Genomic_DNA"/>
</dbReference>
<feature type="region of interest" description="Disordered" evidence="8">
    <location>
        <begin position="529"/>
        <end position="551"/>
    </location>
</feature>
<dbReference type="InterPro" id="IPR024931">
    <property type="entry name" value="Importin_alpha"/>
</dbReference>
<feature type="domain" description="IBB" evidence="9">
    <location>
        <begin position="1"/>
        <end position="58"/>
    </location>
</feature>
<evidence type="ECO:0000259" key="9">
    <source>
        <dbReference type="PROSITE" id="PS51214"/>
    </source>
</evidence>
<dbReference type="InterPro" id="IPR032413">
    <property type="entry name" value="Arm_3"/>
</dbReference>
<dbReference type="AlphaFoldDB" id="A0A1L9WLS7"/>
<dbReference type="GeneID" id="30970504"/>
<dbReference type="Pfam" id="PF01749">
    <property type="entry name" value="IBB"/>
    <property type="match status" value="1"/>
</dbReference>
<dbReference type="InterPro" id="IPR011989">
    <property type="entry name" value="ARM-like"/>
</dbReference>
<reference evidence="11" key="1">
    <citation type="journal article" date="2017" name="Genome Biol.">
        <title>Comparative genomics reveals high biological diversity and specific adaptations in the industrially and medically important fungal genus Aspergillus.</title>
        <authorList>
            <person name="de Vries R.P."/>
            <person name="Riley R."/>
            <person name="Wiebenga A."/>
            <person name="Aguilar-Osorio G."/>
            <person name="Amillis S."/>
            <person name="Uchima C.A."/>
            <person name="Anderluh G."/>
            <person name="Asadollahi M."/>
            <person name="Askin M."/>
            <person name="Barry K."/>
            <person name="Battaglia E."/>
            <person name="Bayram O."/>
            <person name="Benocci T."/>
            <person name="Braus-Stromeyer S.A."/>
            <person name="Caldana C."/>
            <person name="Canovas D."/>
            <person name="Cerqueira G.C."/>
            <person name="Chen F."/>
            <person name="Chen W."/>
            <person name="Choi C."/>
            <person name="Clum A."/>
            <person name="Dos Santos R.A."/>
            <person name="Damasio A.R."/>
            <person name="Diallinas G."/>
            <person name="Emri T."/>
            <person name="Fekete E."/>
            <person name="Flipphi M."/>
            <person name="Freyberg S."/>
            <person name="Gallo A."/>
            <person name="Gournas C."/>
            <person name="Habgood R."/>
            <person name="Hainaut M."/>
            <person name="Harispe M.L."/>
            <person name="Henrissat B."/>
            <person name="Hilden K.S."/>
            <person name="Hope R."/>
            <person name="Hossain A."/>
            <person name="Karabika E."/>
            <person name="Karaffa L."/>
            <person name="Karanyi Z."/>
            <person name="Krasevec N."/>
            <person name="Kuo A."/>
            <person name="Kusch H."/>
            <person name="LaButti K."/>
            <person name="Lagendijk E.L."/>
            <person name="Lapidus A."/>
            <person name="Levasseur A."/>
            <person name="Lindquist E."/>
            <person name="Lipzen A."/>
            <person name="Logrieco A.F."/>
            <person name="MacCabe A."/>
            <person name="Maekelae M.R."/>
            <person name="Malavazi I."/>
            <person name="Melin P."/>
            <person name="Meyer V."/>
            <person name="Mielnichuk N."/>
            <person name="Miskei M."/>
            <person name="Molnar A.P."/>
            <person name="Mule G."/>
            <person name="Ngan C.Y."/>
            <person name="Orejas M."/>
            <person name="Orosz E."/>
            <person name="Ouedraogo J.P."/>
            <person name="Overkamp K.M."/>
            <person name="Park H.-S."/>
            <person name="Perrone G."/>
            <person name="Piumi F."/>
            <person name="Punt P.J."/>
            <person name="Ram A.F."/>
            <person name="Ramon A."/>
            <person name="Rauscher S."/>
            <person name="Record E."/>
            <person name="Riano-Pachon D.M."/>
            <person name="Robert V."/>
            <person name="Roehrig J."/>
            <person name="Ruller R."/>
            <person name="Salamov A."/>
            <person name="Salih N.S."/>
            <person name="Samson R.A."/>
            <person name="Sandor E."/>
            <person name="Sanguinetti M."/>
            <person name="Schuetze T."/>
            <person name="Sepcic K."/>
            <person name="Shelest E."/>
            <person name="Sherlock G."/>
            <person name="Sophianopoulou V."/>
            <person name="Squina F.M."/>
            <person name="Sun H."/>
            <person name="Susca A."/>
            <person name="Todd R.B."/>
            <person name="Tsang A."/>
            <person name="Unkles S.E."/>
            <person name="van de Wiele N."/>
            <person name="van Rossen-Uffink D."/>
            <person name="Oliveira J.V."/>
            <person name="Vesth T.C."/>
            <person name="Visser J."/>
            <person name="Yu J.-H."/>
            <person name="Zhou M."/>
            <person name="Andersen M.R."/>
            <person name="Archer D.B."/>
            <person name="Baker S.E."/>
            <person name="Benoit I."/>
            <person name="Brakhage A.A."/>
            <person name="Braus G.H."/>
            <person name="Fischer R."/>
            <person name="Frisvad J.C."/>
            <person name="Goldman G.H."/>
            <person name="Houbraken J."/>
            <person name="Oakley B."/>
            <person name="Pocsi I."/>
            <person name="Scazzocchio C."/>
            <person name="Seiboth B."/>
            <person name="vanKuyk P.A."/>
            <person name="Wortman J."/>
            <person name="Dyer P.S."/>
            <person name="Grigoriev I.V."/>
        </authorList>
    </citation>
    <scope>NUCLEOTIDE SEQUENCE [LARGE SCALE GENOMIC DNA]</scope>
    <source>
        <strain evidence="11">ATCC 16872 / CBS 172.66 / WB 5094</strain>
    </source>
</reference>
<dbReference type="PROSITE" id="PS50176">
    <property type="entry name" value="ARM_REPEAT"/>
    <property type="match status" value="3"/>
</dbReference>
<gene>
    <name evidence="10" type="ORF">ASPACDRAFT_123905</name>
</gene>
<evidence type="ECO:0000256" key="1">
    <source>
        <dbReference type="ARBA" id="ARBA00010394"/>
    </source>
</evidence>
<dbReference type="Gene3D" id="1.20.5.690">
    <property type="entry name" value="Importin-alpha, importin-beta-binding domain"/>
    <property type="match status" value="1"/>
</dbReference>
<evidence type="ECO:0000256" key="6">
    <source>
        <dbReference type="PIRNR" id="PIRNR005673"/>
    </source>
</evidence>
<name>A0A1L9WLS7_ASPA1</name>
<dbReference type="Proteomes" id="UP000184546">
    <property type="component" value="Unassembled WGS sequence"/>
</dbReference>
<evidence type="ECO:0000256" key="5">
    <source>
        <dbReference type="ARBA" id="ARBA00071843"/>
    </source>
</evidence>
<dbReference type="PANTHER" id="PTHR23316">
    <property type="entry name" value="IMPORTIN ALPHA"/>
    <property type="match status" value="1"/>
</dbReference>
<evidence type="ECO:0000256" key="7">
    <source>
        <dbReference type="PROSITE-ProRule" id="PRU00259"/>
    </source>
</evidence>
<keyword evidence="11" id="KW-1185">Reference proteome</keyword>
<dbReference type="GO" id="GO:0006606">
    <property type="term" value="P:protein import into nucleus"/>
    <property type="evidence" value="ECO:0007669"/>
    <property type="project" value="InterPro"/>
</dbReference>
<feature type="repeat" description="ARM" evidence="7">
    <location>
        <begin position="335"/>
        <end position="377"/>
    </location>
</feature>
<accession>A0A1L9WLS7</accession>
<dbReference type="OrthoDB" id="29145at2759"/>
<sequence>MAERYIPEHRRTQFKARNQFKPDELRRRREEQQVEIRKQKREENLAKRRGIQTRDGGIGVGGGVAAESDDEASAIESELNVELPEMVKGVFSEQIDQQIQATTKFRKLLSKERNPPIERVIETGVVSRFVEFLRSPHTLVQFEAAWALTNIASGSAQQTQVVIEAGAVPIFVELLSSPEPDVREQAVWALGNIAGDSPQCRDFVLNAGALRPLLNLINDGRKLSMLRNATWTLSNFCRGKTPQPDWNTIAPALPVLAKLIYMLDDEVLIDACWAISYLSDGANDKIQAVIEAGIPRRLVELLMHASTSVQTPALRSVGNIVTGDDVQTQVIINCGALPALLSLLSSTKDGIRKEACWTISNITAGNSTQIQAVVDAGIIPPLINLLANGDFKTRKEACWAISNATSGGLQKPEQIRYLVTQGCIKPLCDLLACPDNKIIQVALDGLENILKVGDMDKEAAQAGDARVNRYALFIEEAGGMEKIHDCQNNANEEIYMKAYNIIEKYFSDEDEAGDIDEVAPQQTQTGFALGTTQQQPGGFNFANGGGDSMDM</sequence>
<dbReference type="GO" id="GO:0005737">
    <property type="term" value="C:cytoplasm"/>
    <property type="evidence" value="ECO:0007669"/>
    <property type="project" value="InterPro"/>
</dbReference>
<dbReference type="GO" id="GO:0061608">
    <property type="term" value="F:nuclear import signal receptor activity"/>
    <property type="evidence" value="ECO:0007669"/>
    <property type="project" value="InterPro"/>
</dbReference>